<evidence type="ECO:0000259" key="4">
    <source>
        <dbReference type="PROSITE" id="PS50089"/>
    </source>
</evidence>
<evidence type="ECO:0000256" key="2">
    <source>
        <dbReference type="ARBA" id="ARBA00022833"/>
    </source>
</evidence>
<organism evidence="5 6">
    <name type="scientific">Amblyomma americanum</name>
    <name type="common">Lone star tick</name>
    <dbReference type="NCBI Taxonomy" id="6943"/>
    <lineage>
        <taxon>Eukaryota</taxon>
        <taxon>Metazoa</taxon>
        <taxon>Ecdysozoa</taxon>
        <taxon>Arthropoda</taxon>
        <taxon>Chelicerata</taxon>
        <taxon>Arachnida</taxon>
        <taxon>Acari</taxon>
        <taxon>Parasitiformes</taxon>
        <taxon>Ixodida</taxon>
        <taxon>Ixodoidea</taxon>
        <taxon>Ixodidae</taxon>
        <taxon>Amblyomminae</taxon>
        <taxon>Amblyomma</taxon>
    </lineage>
</organism>
<evidence type="ECO:0000313" key="5">
    <source>
        <dbReference type="EMBL" id="KAK8767295.1"/>
    </source>
</evidence>
<reference evidence="5 6" key="1">
    <citation type="journal article" date="2023" name="Arcadia Sci">
        <title>De novo assembly of a long-read Amblyomma americanum tick genome.</title>
        <authorList>
            <person name="Chou S."/>
            <person name="Poskanzer K.E."/>
            <person name="Rollins M."/>
            <person name="Thuy-Boun P.S."/>
        </authorList>
    </citation>
    <scope>NUCLEOTIDE SEQUENCE [LARGE SCALE GENOMIC DNA]</scope>
    <source>
        <strain evidence="5">F_SG_1</strain>
        <tissue evidence="5">Salivary glands</tissue>
    </source>
</reference>
<dbReference type="Proteomes" id="UP001321473">
    <property type="component" value="Unassembled WGS sequence"/>
</dbReference>
<accession>A0AAQ4DXV5</accession>
<evidence type="ECO:0000256" key="3">
    <source>
        <dbReference type="PROSITE-ProRule" id="PRU00175"/>
    </source>
</evidence>
<proteinExistence type="predicted"/>
<keyword evidence="6" id="KW-1185">Reference proteome</keyword>
<comment type="caution">
    <text evidence="5">The sequence shown here is derived from an EMBL/GenBank/DDBJ whole genome shotgun (WGS) entry which is preliminary data.</text>
</comment>
<protein>
    <recommendedName>
        <fullName evidence="4">RING-type domain-containing protein</fullName>
    </recommendedName>
</protein>
<sequence>MAGAERGALYRVRGFASGLNWRPTRFADDVSQYRTCHMCRVLPRRTALLPCQHSLCEPCHGSLLKDGRGACPIDGEAFEENECHMVDVPVRKVENLKAHCWNEDRGCNFVGTCKLYCSTSRSNAVSMKSLVHGVATAC</sequence>
<evidence type="ECO:0000256" key="1">
    <source>
        <dbReference type="ARBA" id="ARBA00022771"/>
    </source>
</evidence>
<dbReference type="SUPFAM" id="SSF57850">
    <property type="entry name" value="RING/U-box"/>
    <property type="match status" value="1"/>
</dbReference>
<name>A0AAQ4DXV5_AMBAM</name>
<dbReference type="Gene3D" id="3.30.40.10">
    <property type="entry name" value="Zinc/RING finger domain, C3HC4 (zinc finger)"/>
    <property type="match status" value="1"/>
</dbReference>
<keyword evidence="1 3" id="KW-0479">Metal-binding</keyword>
<evidence type="ECO:0000313" key="6">
    <source>
        <dbReference type="Proteomes" id="UP001321473"/>
    </source>
</evidence>
<dbReference type="CDD" id="cd16449">
    <property type="entry name" value="RING-HC"/>
    <property type="match status" value="1"/>
</dbReference>
<dbReference type="PROSITE" id="PS50089">
    <property type="entry name" value="ZF_RING_2"/>
    <property type="match status" value="1"/>
</dbReference>
<keyword evidence="1 3" id="KW-0863">Zinc-finger</keyword>
<dbReference type="InterPro" id="IPR001841">
    <property type="entry name" value="Znf_RING"/>
</dbReference>
<gene>
    <name evidence="5" type="ORF">V5799_005924</name>
</gene>
<dbReference type="EMBL" id="JARKHS020025594">
    <property type="protein sequence ID" value="KAK8767295.1"/>
    <property type="molecule type" value="Genomic_DNA"/>
</dbReference>
<dbReference type="InterPro" id="IPR013083">
    <property type="entry name" value="Znf_RING/FYVE/PHD"/>
</dbReference>
<dbReference type="AlphaFoldDB" id="A0AAQ4DXV5"/>
<feature type="domain" description="RING-type" evidence="4">
    <location>
        <begin position="36"/>
        <end position="74"/>
    </location>
</feature>
<dbReference type="Pfam" id="PF13920">
    <property type="entry name" value="zf-C3HC4_3"/>
    <property type="match status" value="1"/>
</dbReference>
<keyword evidence="2" id="KW-0862">Zinc</keyword>
<dbReference type="GO" id="GO:0008270">
    <property type="term" value="F:zinc ion binding"/>
    <property type="evidence" value="ECO:0007669"/>
    <property type="project" value="UniProtKB-KW"/>
</dbReference>